<accession>A0A177WA13</accession>
<dbReference type="STRING" id="403673.A0A177WA13"/>
<comment type="similarity">
    <text evidence="1">Belongs to the ATP-dependent AMP-binding enzyme family.</text>
</comment>
<dbReference type="Pfam" id="PF00501">
    <property type="entry name" value="AMP-binding"/>
    <property type="match status" value="1"/>
</dbReference>
<dbReference type="GO" id="GO:0005324">
    <property type="term" value="F:long-chain fatty acid transmembrane transporter activity"/>
    <property type="evidence" value="ECO:0007669"/>
    <property type="project" value="TreeGrafter"/>
</dbReference>
<dbReference type="VEuPathDB" id="FungiDB:BDEG_20631"/>
<evidence type="ECO:0000259" key="5">
    <source>
        <dbReference type="Pfam" id="PF00501"/>
    </source>
</evidence>
<dbReference type="AlphaFoldDB" id="A0A177WA13"/>
<dbReference type="OrthoDB" id="288590at2759"/>
<evidence type="ECO:0000313" key="7">
    <source>
        <dbReference type="Proteomes" id="UP000077115"/>
    </source>
</evidence>
<dbReference type="PROSITE" id="PS00455">
    <property type="entry name" value="AMP_BINDING"/>
    <property type="match status" value="1"/>
</dbReference>
<name>A0A177WA13_BATDL</name>
<organism evidence="6 7">
    <name type="scientific">Batrachochytrium dendrobatidis (strain JEL423)</name>
    <dbReference type="NCBI Taxonomy" id="403673"/>
    <lineage>
        <taxon>Eukaryota</taxon>
        <taxon>Fungi</taxon>
        <taxon>Fungi incertae sedis</taxon>
        <taxon>Chytridiomycota</taxon>
        <taxon>Chytridiomycota incertae sedis</taxon>
        <taxon>Chytridiomycetes</taxon>
        <taxon>Rhizophydiales</taxon>
        <taxon>Rhizophydiales incertae sedis</taxon>
        <taxon>Batrachochytrium</taxon>
    </lineage>
</organism>
<gene>
    <name evidence="6" type="ORF">BDEG_20631</name>
</gene>
<dbReference type="EMBL" id="DS022300">
    <property type="protein sequence ID" value="OAJ36460.1"/>
    <property type="molecule type" value="Genomic_DNA"/>
</dbReference>
<dbReference type="GO" id="GO:0044539">
    <property type="term" value="P:long-chain fatty acid import into cell"/>
    <property type="evidence" value="ECO:0007669"/>
    <property type="project" value="TreeGrafter"/>
</dbReference>
<dbReference type="eggNOG" id="KOG1179">
    <property type="taxonomic scope" value="Eukaryota"/>
</dbReference>
<reference evidence="6 7" key="1">
    <citation type="submission" date="2006-10" db="EMBL/GenBank/DDBJ databases">
        <title>The Genome Sequence of Batrachochytrium dendrobatidis JEL423.</title>
        <authorList>
            <consortium name="The Broad Institute Genome Sequencing Platform"/>
            <person name="Birren B."/>
            <person name="Lander E."/>
            <person name="Galagan J."/>
            <person name="Cuomo C."/>
            <person name="Devon K."/>
            <person name="Jaffe D."/>
            <person name="Butler J."/>
            <person name="Alvarez P."/>
            <person name="Gnerre S."/>
            <person name="Grabherr M."/>
            <person name="Kleber M."/>
            <person name="Mauceli E."/>
            <person name="Brockman W."/>
            <person name="Young S."/>
            <person name="LaButti K."/>
            <person name="Sykes S."/>
            <person name="DeCaprio D."/>
            <person name="Crawford M."/>
            <person name="Koehrsen M."/>
            <person name="Engels R."/>
            <person name="Montgomery P."/>
            <person name="Pearson M."/>
            <person name="Howarth C."/>
            <person name="Larson L."/>
            <person name="White J."/>
            <person name="O'Leary S."/>
            <person name="Kodira C."/>
            <person name="Zeng Q."/>
            <person name="Yandava C."/>
            <person name="Alvarado L."/>
            <person name="Longcore J."/>
            <person name="James T."/>
        </authorList>
    </citation>
    <scope>NUCLEOTIDE SEQUENCE [LARGE SCALE GENOMIC DNA]</scope>
    <source>
        <strain evidence="6 7">JEL423</strain>
    </source>
</reference>
<feature type="domain" description="AMP-dependent synthetase/ligase" evidence="5">
    <location>
        <begin position="44"/>
        <end position="456"/>
    </location>
</feature>
<evidence type="ECO:0000313" key="6">
    <source>
        <dbReference type="EMBL" id="OAJ36460.1"/>
    </source>
</evidence>
<evidence type="ECO:0000256" key="3">
    <source>
        <dbReference type="ARBA" id="ARBA00022741"/>
    </source>
</evidence>
<protein>
    <recommendedName>
        <fullName evidence="5">AMP-dependent synthetase/ligase domain-containing protein</fullName>
    </recommendedName>
</protein>
<dbReference type="InterPro" id="IPR000873">
    <property type="entry name" value="AMP-dep_synth/lig_dom"/>
</dbReference>
<proteinExistence type="inferred from homology"/>
<sequence length="647" mass="72253">MASSTTTLSTEEYEQQYYDTQAAKQQLIDALATAGAAHNAASMFEYAVDKHQDLLCVCSVDHPRQYTFNQLEQEANRIAHWGQSIGLEQLQTIALMMENRPEFLAFTMGLAKIGVTVALINTNLTSSLLRHAINVSKAHVLIISPSKLGSWKELFTPLKSQDRLPTLVDSANPLEHLNRVYCYTTEHDHNVPDVESWSTSHIMHSLLSHQHLSGFSNIRPDASKTRNTVTDRTPLYYIYTSGTTGNSKAAKFSHKRFVGAAVTWASASKLECGEKYYIALPLYHGNAGVVAVAPCYLVGNPMVLREKFSVRNFFVDIRQHNCFATIYIGELWRYLLTLAVTPDEQVPTTFSPLKVAIGNGLSADIWTKIQARFGIQYIVEHYGSTEMPGDAILNYMGKKGSCGFVPRSESLAKSHTGTGGVIVSYDVEADCIVRCEQDGDRCVMCKPGQIGEMIMRLVDGVYDGYAGDGETSKKLYRSVFEKDDTWWRSGDLLKMDEQGFFYFVDRTGDSFRWKGENVSTLDVQKVVGAFCGIDEANVYGIKIPYADGRAGMASIVLSPDLKPTDFPFAAFTEHLEQHLPVYARPLFIRLTSNAHTVTSTLKFVKFVYVQEGYRCNSNDTVYMYRAAKKSWQHVDKSVADEIDAHGI</sequence>
<dbReference type="Gene3D" id="3.40.50.12780">
    <property type="entry name" value="N-terminal domain of ligase-like"/>
    <property type="match status" value="1"/>
</dbReference>
<dbReference type="GO" id="GO:0005886">
    <property type="term" value="C:plasma membrane"/>
    <property type="evidence" value="ECO:0007669"/>
    <property type="project" value="TreeGrafter"/>
</dbReference>
<evidence type="ECO:0000256" key="4">
    <source>
        <dbReference type="ARBA" id="ARBA00022840"/>
    </source>
</evidence>
<reference evidence="6 7" key="2">
    <citation type="submission" date="2016-05" db="EMBL/GenBank/DDBJ databases">
        <title>Lineage-specific infection strategies underlie the spectrum of fungal disease in amphibians.</title>
        <authorList>
            <person name="Cuomo C.A."/>
            <person name="Farrer R.A."/>
            <person name="James T."/>
            <person name="Longcore J."/>
            <person name="Birren B."/>
        </authorList>
    </citation>
    <scope>NUCLEOTIDE SEQUENCE [LARGE SCALE GENOMIC DNA]</scope>
    <source>
        <strain evidence="6 7">JEL423</strain>
    </source>
</reference>
<dbReference type="InterPro" id="IPR020845">
    <property type="entry name" value="AMP-binding_CS"/>
</dbReference>
<dbReference type="GO" id="GO:0005524">
    <property type="term" value="F:ATP binding"/>
    <property type="evidence" value="ECO:0007669"/>
    <property type="project" value="UniProtKB-KW"/>
</dbReference>
<keyword evidence="4" id="KW-0067">ATP-binding</keyword>
<evidence type="ECO:0000256" key="2">
    <source>
        <dbReference type="ARBA" id="ARBA00022598"/>
    </source>
</evidence>
<dbReference type="InterPro" id="IPR042099">
    <property type="entry name" value="ANL_N_sf"/>
</dbReference>
<dbReference type="Proteomes" id="UP000077115">
    <property type="component" value="Unassembled WGS sequence"/>
</dbReference>
<evidence type="ECO:0000256" key="1">
    <source>
        <dbReference type="ARBA" id="ARBA00006432"/>
    </source>
</evidence>
<keyword evidence="3" id="KW-0547">Nucleotide-binding</keyword>
<dbReference type="PANTHER" id="PTHR43107:SF15">
    <property type="entry name" value="FATTY ACID TRANSPORT PROTEIN 3, ISOFORM A"/>
    <property type="match status" value="1"/>
</dbReference>
<keyword evidence="2" id="KW-0436">Ligase</keyword>
<dbReference type="GO" id="GO:0004467">
    <property type="term" value="F:long-chain fatty acid-CoA ligase activity"/>
    <property type="evidence" value="ECO:0007669"/>
    <property type="project" value="TreeGrafter"/>
</dbReference>
<dbReference type="PANTHER" id="PTHR43107">
    <property type="entry name" value="LONG-CHAIN FATTY ACID TRANSPORT PROTEIN"/>
    <property type="match status" value="1"/>
</dbReference>
<dbReference type="SUPFAM" id="SSF56801">
    <property type="entry name" value="Acetyl-CoA synthetase-like"/>
    <property type="match status" value="1"/>
</dbReference>